<evidence type="ECO:0000313" key="3">
    <source>
        <dbReference type="Proteomes" id="UP000319209"/>
    </source>
</evidence>
<feature type="transmembrane region" description="Helical" evidence="1">
    <location>
        <begin position="34"/>
        <end position="54"/>
    </location>
</feature>
<keyword evidence="3" id="KW-1185">Reference proteome</keyword>
<evidence type="ECO:0000313" key="2">
    <source>
        <dbReference type="EMBL" id="QDO95002.1"/>
    </source>
</evidence>
<dbReference type="PANTHER" id="PTHR37947:SF1">
    <property type="entry name" value="BLL2462 PROTEIN"/>
    <property type="match status" value="1"/>
</dbReference>
<feature type="transmembrane region" description="Helical" evidence="1">
    <location>
        <begin position="6"/>
        <end position="22"/>
    </location>
</feature>
<accession>A0A516GU00</accession>
<dbReference type="EMBL" id="CP041637">
    <property type="protein sequence ID" value="QDO95002.1"/>
    <property type="molecule type" value="Genomic_DNA"/>
</dbReference>
<organism evidence="2 3">
    <name type="scientific">Formosa sediminum</name>
    <dbReference type="NCBI Taxonomy" id="2594004"/>
    <lineage>
        <taxon>Bacteria</taxon>
        <taxon>Pseudomonadati</taxon>
        <taxon>Bacteroidota</taxon>
        <taxon>Flavobacteriia</taxon>
        <taxon>Flavobacteriales</taxon>
        <taxon>Flavobacteriaceae</taxon>
        <taxon>Formosa</taxon>
    </lineage>
</organism>
<dbReference type="PANTHER" id="PTHR37947">
    <property type="entry name" value="BLL2462 PROTEIN"/>
    <property type="match status" value="1"/>
</dbReference>
<evidence type="ECO:0000256" key="1">
    <source>
        <dbReference type="SAM" id="Phobius"/>
    </source>
</evidence>
<name>A0A516GU00_9FLAO</name>
<sequence>MPTQTLLYIILAGILALILALFQYKYKVKSMSKLYMLFAFLRFISIFLILLLLINPKFEQLKLTEEKPKLLVAIDNSSSTTQLEQDKNAKQVLQTIQSHTALNTKFDIEYFKFGKTLNALDTLTFTDKQTDVAAALDGLKSIYKNTIAPTILVTDGNQTLGSDYAYTSYNQPVYPIILGDTTTYIDLSITQLNVNKYAYLKNKFPVETVLVYNGKAPVNTTFSITSGTQTIFSKNITFSATHNSEILQFTLPASHVGVTTYKAILQPLESEKNKVNNVKHFAVEVIDEKMNIAIVSSFYHPDLGTLKKSIESNEQRAVSILNPNEVNPKLNDFNLLILYQPDNQFKSIFEAIKADNKNAFIISGAQTDWFFLNDQSDYYEHDITSQTEMYQGVFNSNYTTFIVDNLDFNSFPPLQSAFGELSFYGPHEILLYKKIGNITTNQPLLATFETQGRREAVLLGENIWQWRAQSYLNKKSFNTFDNFISKVVQYLSSTKRKTRLVVDFESFYDGTNNVIIRAQFFNKNYEFDGREPLKIKLVNRETKAVTELPFVLKNNNYQVDLSQLPAAEYNFTVSATNENISQSGSFTILEYNVEQQFLNANSGKLNQLAQKTEGASYFIADYKSLLKDLLSNQKYVTIQKSSKTTQGLIDWKYMLGIIVFCLSLEWFLRKYNGLT</sequence>
<keyword evidence="1" id="KW-0812">Transmembrane</keyword>
<dbReference type="RefSeq" id="WP_143381911.1">
    <property type="nucleotide sequence ID" value="NZ_CP041637.1"/>
</dbReference>
<dbReference type="Proteomes" id="UP000319209">
    <property type="component" value="Chromosome"/>
</dbReference>
<dbReference type="AlphaFoldDB" id="A0A516GU00"/>
<reference evidence="2 3" key="1">
    <citation type="submission" date="2019-07" db="EMBL/GenBank/DDBJ databases">
        <title>Genome sequencing for Formosa sp. PS13.</title>
        <authorList>
            <person name="Park S.-J."/>
        </authorList>
    </citation>
    <scope>NUCLEOTIDE SEQUENCE [LARGE SCALE GENOMIC DNA]</scope>
    <source>
        <strain evidence="2 3">PS13</strain>
    </source>
</reference>
<dbReference type="KEGG" id="fop:FNB79_13825"/>
<gene>
    <name evidence="2" type="ORF">FNB79_13825</name>
</gene>
<proteinExistence type="predicted"/>
<dbReference type="OrthoDB" id="9763076at2"/>
<protein>
    <submittedName>
        <fullName evidence="2">VWA domain-containing protein</fullName>
    </submittedName>
</protein>
<keyword evidence="1" id="KW-0472">Membrane</keyword>
<keyword evidence="1" id="KW-1133">Transmembrane helix</keyword>